<dbReference type="Proteomes" id="UP001148662">
    <property type="component" value="Unassembled WGS sequence"/>
</dbReference>
<comment type="caution">
    <text evidence="1">The sequence shown here is derived from an EMBL/GenBank/DDBJ whole genome shotgun (WGS) entry which is preliminary data.</text>
</comment>
<protein>
    <submittedName>
        <fullName evidence="1">Uncharacterized protein</fullName>
    </submittedName>
</protein>
<proteinExistence type="predicted"/>
<gene>
    <name evidence="1" type="ORF">NM688_g1577</name>
</gene>
<accession>A0ACC1TBC8</accession>
<evidence type="ECO:0000313" key="1">
    <source>
        <dbReference type="EMBL" id="KAJ3557225.1"/>
    </source>
</evidence>
<organism evidence="1 2">
    <name type="scientific">Phlebia brevispora</name>
    <dbReference type="NCBI Taxonomy" id="194682"/>
    <lineage>
        <taxon>Eukaryota</taxon>
        <taxon>Fungi</taxon>
        <taxon>Dikarya</taxon>
        <taxon>Basidiomycota</taxon>
        <taxon>Agaricomycotina</taxon>
        <taxon>Agaricomycetes</taxon>
        <taxon>Polyporales</taxon>
        <taxon>Meruliaceae</taxon>
        <taxon>Phlebia</taxon>
    </lineage>
</organism>
<dbReference type="EMBL" id="JANHOG010000175">
    <property type="protein sequence ID" value="KAJ3557225.1"/>
    <property type="molecule type" value="Genomic_DNA"/>
</dbReference>
<name>A0ACC1TBC8_9APHY</name>
<reference evidence="1" key="1">
    <citation type="submission" date="2022-07" db="EMBL/GenBank/DDBJ databases">
        <title>Genome Sequence of Phlebia brevispora.</title>
        <authorList>
            <person name="Buettner E."/>
        </authorList>
    </citation>
    <scope>NUCLEOTIDE SEQUENCE</scope>
    <source>
        <strain evidence="1">MPL23</strain>
    </source>
</reference>
<keyword evidence="2" id="KW-1185">Reference proteome</keyword>
<evidence type="ECO:0000313" key="2">
    <source>
        <dbReference type="Proteomes" id="UP001148662"/>
    </source>
</evidence>
<sequence length="132" mass="14568">MKLTISSTAFATLALLRSVGAQQQEWGQCGGVGYTGPTGTYISSLVWTVCANSAISLCFWNSLRVPQYVLLVRIPHIALTWSKAMSGAYNNVYYERRPFLVLKRATLLDSGECVYRRLIFASKHLLGLTATS</sequence>